<evidence type="ECO:0000313" key="6">
    <source>
        <dbReference type="EMBL" id="QDH16310.1"/>
    </source>
</evidence>
<dbReference type="InterPro" id="IPR000743">
    <property type="entry name" value="Glyco_hydro_28"/>
</dbReference>
<dbReference type="AlphaFoldDB" id="A0A4Y6UHM1"/>
<keyword evidence="5" id="KW-0732">Signal</keyword>
<dbReference type="InterPro" id="IPR006626">
    <property type="entry name" value="PbH1"/>
</dbReference>
<keyword evidence="3 4" id="KW-0326">Glycosidase</keyword>
<evidence type="ECO:0000256" key="4">
    <source>
        <dbReference type="RuleBase" id="RU361169"/>
    </source>
</evidence>
<dbReference type="Pfam" id="PF00295">
    <property type="entry name" value="Glyco_hydro_28"/>
    <property type="match status" value="1"/>
</dbReference>
<accession>A0A4Y6UHM1</accession>
<dbReference type="SMART" id="SM00710">
    <property type="entry name" value="PbH1"/>
    <property type="match status" value="3"/>
</dbReference>
<protein>
    <submittedName>
        <fullName evidence="6">Polygalacturonase</fullName>
    </submittedName>
</protein>
<dbReference type="EMBL" id="CP038141">
    <property type="protein sequence ID" value="QDH16310.1"/>
    <property type="molecule type" value="Genomic_DNA"/>
</dbReference>
<dbReference type="Proteomes" id="UP000316313">
    <property type="component" value="Chromosome"/>
</dbReference>
<feature type="signal peptide" evidence="5">
    <location>
        <begin position="1"/>
        <end position="28"/>
    </location>
</feature>
<evidence type="ECO:0000256" key="1">
    <source>
        <dbReference type="ARBA" id="ARBA00008834"/>
    </source>
</evidence>
<evidence type="ECO:0000313" key="7">
    <source>
        <dbReference type="Proteomes" id="UP000316313"/>
    </source>
</evidence>
<dbReference type="InterPro" id="IPR012334">
    <property type="entry name" value="Pectin_lyas_fold"/>
</dbReference>
<evidence type="ECO:0000256" key="2">
    <source>
        <dbReference type="ARBA" id="ARBA00022801"/>
    </source>
</evidence>
<dbReference type="PANTHER" id="PTHR31339">
    <property type="entry name" value="PECTIN LYASE-RELATED"/>
    <property type="match status" value="1"/>
</dbReference>
<dbReference type="InterPro" id="IPR011050">
    <property type="entry name" value="Pectin_lyase_fold/virulence"/>
</dbReference>
<dbReference type="GO" id="GO:0005975">
    <property type="term" value="P:carbohydrate metabolic process"/>
    <property type="evidence" value="ECO:0007669"/>
    <property type="project" value="InterPro"/>
</dbReference>
<evidence type="ECO:0000256" key="3">
    <source>
        <dbReference type="ARBA" id="ARBA00023295"/>
    </source>
</evidence>
<dbReference type="OrthoDB" id="191551at2"/>
<sequence length="399" mass="43806">MMMFKSILPSLCFLTVLQLSGLGASASAQDRRDVKPPSWPRQICAELVPADVGRLQSVLDDCPSGSALRLRHGRFVSAPLTVTSGVFLWVDQDATLVATSDPLTYDRGTGLCGKLDEKGNACRPFLLFQHTRGGGLIGKGTIEGQGDKPMFGSSLTWWQLARSAQNEDLKQNAPRLITLDHVRDFTLGYITIKNSPNFHVVINQSAGVTLWGVTIDTPADARNTDGIDPISSHDITIAHSIIRTGDDNIAIKAGRSGASHHMSILDSQFYWGHGLSIGSETMGGVHDILVKDVTIDGAKWGVRIKSNATRGGKVEHIVYENLYICHTPWPIFLDTHYDQKDEGSDIPLYKDILFKNINIDSGTVYIHGYDENNLSTVSFENLVTQSKVKWSTEYAHISK</sequence>
<reference evidence="6 7" key="1">
    <citation type="submission" date="2019-03" db="EMBL/GenBank/DDBJ databases">
        <title>The complete genome sequence of Swingsia samuiensis NBRC107927(T).</title>
        <authorList>
            <person name="Chua K.-O."/>
            <person name="Chan K.-G."/>
            <person name="See-Too W.-S."/>
        </authorList>
    </citation>
    <scope>NUCLEOTIDE SEQUENCE [LARGE SCALE GENOMIC DNA]</scope>
    <source>
        <strain evidence="6 7">AH83</strain>
    </source>
</reference>
<organism evidence="6 7">
    <name type="scientific">Swingsia samuiensis</name>
    <dbReference type="NCBI Taxonomy" id="1293412"/>
    <lineage>
        <taxon>Bacteria</taxon>
        <taxon>Pseudomonadati</taxon>
        <taxon>Pseudomonadota</taxon>
        <taxon>Alphaproteobacteria</taxon>
        <taxon>Acetobacterales</taxon>
        <taxon>Acetobacteraceae</taxon>
        <taxon>Swingsia</taxon>
    </lineage>
</organism>
<proteinExistence type="inferred from homology"/>
<dbReference type="SUPFAM" id="SSF51126">
    <property type="entry name" value="Pectin lyase-like"/>
    <property type="match status" value="1"/>
</dbReference>
<dbReference type="PROSITE" id="PS00502">
    <property type="entry name" value="POLYGALACTURONASE"/>
    <property type="match status" value="1"/>
</dbReference>
<evidence type="ECO:0000256" key="5">
    <source>
        <dbReference type="SAM" id="SignalP"/>
    </source>
</evidence>
<dbReference type="RefSeq" id="WP_141459154.1">
    <property type="nucleotide sequence ID" value="NZ_CP038141.1"/>
</dbReference>
<dbReference type="PANTHER" id="PTHR31339:SF9">
    <property type="entry name" value="PLASMIN AND FIBRONECTIN-BINDING PROTEIN A"/>
    <property type="match status" value="1"/>
</dbReference>
<dbReference type="GO" id="GO:0004650">
    <property type="term" value="F:polygalacturonase activity"/>
    <property type="evidence" value="ECO:0007669"/>
    <property type="project" value="InterPro"/>
</dbReference>
<keyword evidence="7" id="KW-1185">Reference proteome</keyword>
<dbReference type="KEGG" id="ssam:E3D00_01020"/>
<keyword evidence="2 4" id="KW-0378">Hydrolase</keyword>
<gene>
    <name evidence="6" type="ORF">E3D00_01020</name>
</gene>
<name>A0A4Y6UHM1_9PROT</name>
<comment type="similarity">
    <text evidence="1 4">Belongs to the glycosyl hydrolase 28 family.</text>
</comment>
<feature type="chain" id="PRO_5021415847" evidence="5">
    <location>
        <begin position="29"/>
        <end position="399"/>
    </location>
</feature>
<dbReference type="Gene3D" id="2.160.20.10">
    <property type="entry name" value="Single-stranded right-handed beta-helix, Pectin lyase-like"/>
    <property type="match status" value="1"/>
</dbReference>
<dbReference type="InterPro" id="IPR051801">
    <property type="entry name" value="GH28_Enzymes"/>
</dbReference>